<accession>A0A5C6FP56</accession>
<name>A0A5C6FP56_9PLAN</name>
<reference evidence="1 2" key="1">
    <citation type="submission" date="2019-02" db="EMBL/GenBank/DDBJ databases">
        <title>Deep-cultivation of Planctomycetes and their phenomic and genomic characterization uncovers novel biology.</title>
        <authorList>
            <person name="Wiegand S."/>
            <person name="Jogler M."/>
            <person name="Boedeker C."/>
            <person name="Pinto D."/>
            <person name="Vollmers J."/>
            <person name="Rivas-Marin E."/>
            <person name="Kohn T."/>
            <person name="Peeters S.H."/>
            <person name="Heuer A."/>
            <person name="Rast P."/>
            <person name="Oberbeckmann S."/>
            <person name="Bunk B."/>
            <person name="Jeske O."/>
            <person name="Meyerdierks A."/>
            <person name="Storesund J.E."/>
            <person name="Kallscheuer N."/>
            <person name="Luecker S."/>
            <person name="Lage O.M."/>
            <person name="Pohl T."/>
            <person name="Merkel B.J."/>
            <person name="Hornburger P."/>
            <person name="Mueller R.-W."/>
            <person name="Bruemmer F."/>
            <person name="Labrenz M."/>
            <person name="Spormann A.M."/>
            <person name="Op Den Camp H."/>
            <person name="Overmann J."/>
            <person name="Amann R."/>
            <person name="Jetten M.S.M."/>
            <person name="Mascher T."/>
            <person name="Medema M.H."/>
            <person name="Devos D.P."/>
            <person name="Kaster A.-K."/>
            <person name="Ovreas L."/>
            <person name="Rohde M."/>
            <person name="Galperin M.Y."/>
            <person name="Jogler C."/>
        </authorList>
    </citation>
    <scope>NUCLEOTIDE SEQUENCE [LARGE SCALE GENOMIC DNA]</scope>
    <source>
        <strain evidence="1 2">V7</strain>
    </source>
</reference>
<protein>
    <submittedName>
        <fullName evidence="1">Uncharacterized protein</fullName>
    </submittedName>
</protein>
<sequence length="82" mass="9355">MQRSERNSSFRNSLYRIAYRIRHWTGNIDRVERSARTNGLVIARCEGTAGLPIAPVKNLRLAQQLPIDVLARKSQQAHGRLT</sequence>
<dbReference type="EMBL" id="SJPZ01000002">
    <property type="protein sequence ID" value="TWU61871.1"/>
    <property type="molecule type" value="Genomic_DNA"/>
</dbReference>
<proteinExistence type="predicted"/>
<dbReference type="Proteomes" id="UP000316476">
    <property type="component" value="Unassembled WGS sequence"/>
</dbReference>
<organism evidence="1 2">
    <name type="scientific">Crateriforma conspicua</name>
    <dbReference type="NCBI Taxonomy" id="2527996"/>
    <lineage>
        <taxon>Bacteria</taxon>
        <taxon>Pseudomonadati</taxon>
        <taxon>Planctomycetota</taxon>
        <taxon>Planctomycetia</taxon>
        <taxon>Planctomycetales</taxon>
        <taxon>Planctomycetaceae</taxon>
        <taxon>Crateriforma</taxon>
    </lineage>
</organism>
<evidence type="ECO:0000313" key="2">
    <source>
        <dbReference type="Proteomes" id="UP000316476"/>
    </source>
</evidence>
<comment type="caution">
    <text evidence="1">The sequence shown here is derived from an EMBL/GenBank/DDBJ whole genome shotgun (WGS) entry which is preliminary data.</text>
</comment>
<dbReference type="AlphaFoldDB" id="A0A5C6FP56"/>
<dbReference type="RefSeq" id="WP_146414655.1">
    <property type="nucleotide sequence ID" value="NZ_SJPZ01000002.1"/>
</dbReference>
<gene>
    <name evidence="1" type="ORF">V7x_35610</name>
</gene>
<evidence type="ECO:0000313" key="1">
    <source>
        <dbReference type="EMBL" id="TWU61871.1"/>
    </source>
</evidence>